<evidence type="ECO:0000256" key="2">
    <source>
        <dbReference type="SAM" id="Phobius"/>
    </source>
</evidence>
<feature type="region of interest" description="Disordered" evidence="1">
    <location>
        <begin position="274"/>
        <end position="325"/>
    </location>
</feature>
<reference evidence="3 4" key="1">
    <citation type="submission" date="2024-04" db="EMBL/GenBank/DDBJ databases">
        <title>Phyllosticta paracitricarpa is synonymous to the EU quarantine fungus P. citricarpa based on phylogenomic analyses.</title>
        <authorList>
            <consortium name="Lawrence Berkeley National Laboratory"/>
            <person name="Van Ingen-Buijs V.A."/>
            <person name="Van Westerhoven A.C."/>
            <person name="Haridas S."/>
            <person name="Skiadas P."/>
            <person name="Martin F."/>
            <person name="Groenewald J.Z."/>
            <person name="Crous P.W."/>
            <person name="Seidl M.F."/>
        </authorList>
    </citation>
    <scope>NUCLEOTIDE SEQUENCE [LARGE SCALE GENOMIC DNA]</scope>
    <source>
        <strain evidence="3 4">CBS 123371</strain>
    </source>
</reference>
<dbReference type="EMBL" id="JBBPHU010000014">
    <property type="protein sequence ID" value="KAK7510405.1"/>
    <property type="molecule type" value="Genomic_DNA"/>
</dbReference>
<feature type="compositionally biased region" description="Basic and acidic residues" evidence="1">
    <location>
        <begin position="426"/>
        <end position="437"/>
    </location>
</feature>
<feature type="compositionally biased region" description="Low complexity" evidence="1">
    <location>
        <begin position="412"/>
        <end position="424"/>
    </location>
</feature>
<feature type="region of interest" description="Disordered" evidence="1">
    <location>
        <begin position="401"/>
        <end position="444"/>
    </location>
</feature>
<feature type="compositionally biased region" description="Polar residues" evidence="1">
    <location>
        <begin position="80"/>
        <end position="89"/>
    </location>
</feature>
<proteinExistence type="predicted"/>
<keyword evidence="4" id="KW-1185">Reference proteome</keyword>
<evidence type="ECO:0000313" key="3">
    <source>
        <dbReference type="EMBL" id="KAK7510405.1"/>
    </source>
</evidence>
<keyword evidence="2" id="KW-0472">Membrane</keyword>
<feature type="region of interest" description="Disordered" evidence="1">
    <location>
        <begin position="65"/>
        <end position="93"/>
    </location>
</feature>
<comment type="caution">
    <text evidence="3">The sequence shown here is derived from an EMBL/GenBank/DDBJ whole genome shotgun (WGS) entry which is preliminary data.</text>
</comment>
<organism evidence="3 4">
    <name type="scientific">Phyllosticta citriasiana</name>
    <dbReference type="NCBI Taxonomy" id="595635"/>
    <lineage>
        <taxon>Eukaryota</taxon>
        <taxon>Fungi</taxon>
        <taxon>Dikarya</taxon>
        <taxon>Ascomycota</taxon>
        <taxon>Pezizomycotina</taxon>
        <taxon>Dothideomycetes</taxon>
        <taxon>Dothideomycetes incertae sedis</taxon>
        <taxon>Botryosphaeriales</taxon>
        <taxon>Phyllostictaceae</taxon>
        <taxon>Phyllosticta</taxon>
    </lineage>
</organism>
<feature type="transmembrane region" description="Helical" evidence="2">
    <location>
        <begin position="172"/>
        <end position="192"/>
    </location>
</feature>
<sequence length="593" mass="66253">MPPRSPLPDDPSTTSPRIQERVRSLLENGDSESIYALPPPISSSASSTHTRSRLLCKWNPFQRTRRTAVSKTRATHESGPRSSADSNGSAWPIVPHQPAVLQQRDGNSPRIPPTARVGRRLSIEHVDLEAPPMPSEAQKEARQSPRKTRKTRRRNKKKRCCGIRISPRRQKVALIICSGIFLIAVASLYLSIGLTRPVPRELHIGFILLIMAATIVFSHSSIRLCMLTRRLHSSSSRRHIRNIPEPVDPPSFNPSTPIRVHLARDEDFAADVTTAAGPSAPGRLSTERSCSPPLARQTYSAPATPRPSVSPALSIPPPNFSRPYPRPPPPSYGVWRTSVPLNPNLLHWQRVSSPPPLPNSLAISLPVSASSTPHIGSLPHEQGYLQSQPLQQQGRFGRLWGNESSGERGFGRMSAHSSRMASRSPGDWRRQQREAEPSRPPSYVTEDGISYILEISPSPRPWPRPQFNHVSPPPGFRPYYGYPSPRPHPHLYPGFPRPHQKEHLQSLRQQLFHSHQHPPLQLQRSASVGTGLGMRNNMFVHPAERKWYGGVGRVGEAGRYPLFSERENSPGEWIAQRMRISGLKPEDVHPAYR</sequence>
<feature type="region of interest" description="Disordered" evidence="1">
    <location>
        <begin position="28"/>
        <end position="50"/>
    </location>
</feature>
<name>A0ABR1KB63_9PEZI</name>
<keyword evidence="2" id="KW-0812">Transmembrane</keyword>
<gene>
    <name evidence="3" type="ORF">IWZ03DRAFT_77032</name>
</gene>
<protein>
    <submittedName>
        <fullName evidence="3">Uncharacterized protein</fullName>
    </submittedName>
</protein>
<feature type="compositionally biased region" description="Pro residues" evidence="1">
    <location>
        <begin position="314"/>
        <end position="325"/>
    </location>
</feature>
<keyword evidence="2" id="KW-1133">Transmembrane helix</keyword>
<feature type="transmembrane region" description="Helical" evidence="2">
    <location>
        <begin position="204"/>
        <end position="228"/>
    </location>
</feature>
<accession>A0ABR1KB63</accession>
<evidence type="ECO:0000256" key="1">
    <source>
        <dbReference type="SAM" id="MobiDB-lite"/>
    </source>
</evidence>
<evidence type="ECO:0000313" key="4">
    <source>
        <dbReference type="Proteomes" id="UP001363622"/>
    </source>
</evidence>
<feature type="region of interest" description="Disordered" evidence="1">
    <location>
        <begin position="127"/>
        <end position="158"/>
    </location>
</feature>
<dbReference type="Proteomes" id="UP001363622">
    <property type="component" value="Unassembled WGS sequence"/>
</dbReference>
<feature type="compositionally biased region" description="Basic residues" evidence="1">
    <location>
        <begin position="144"/>
        <end position="158"/>
    </location>
</feature>